<evidence type="ECO:0000259" key="6">
    <source>
        <dbReference type="PROSITE" id="PS50949"/>
    </source>
</evidence>
<keyword evidence="1" id="KW-0678">Repressor</keyword>
<dbReference type="AlphaFoldDB" id="A0A6N3B1L6"/>
<dbReference type="InterPro" id="IPR036390">
    <property type="entry name" value="WH_DNA-bd_sf"/>
</dbReference>
<dbReference type="GO" id="GO:0003677">
    <property type="term" value="F:DNA binding"/>
    <property type="evidence" value="ECO:0007669"/>
    <property type="project" value="UniProtKB-UniRule"/>
</dbReference>
<dbReference type="NCBIfam" id="TIGR02404">
    <property type="entry name" value="trehalos_R_Bsub"/>
    <property type="match status" value="1"/>
</dbReference>
<dbReference type="InterPro" id="IPR028978">
    <property type="entry name" value="Chorismate_lyase_/UTRA_dom_sf"/>
</dbReference>
<keyword evidence="3" id="KW-0238">DNA-binding</keyword>
<gene>
    <name evidence="7" type="primary">treR</name>
    <name evidence="7" type="ORF">SPLFYP13_00530</name>
</gene>
<dbReference type="InterPro" id="IPR012770">
    <property type="entry name" value="TreR"/>
</dbReference>
<sequence length="236" mass="27610">MKKYQQIYQILKEQILEEKYLVGDFLPSENDLKEHYQVSRDTIRKSLKLLQEEGFIETVQGMGSQVSKQAHFDFPVSQLTSYQEIVKASGLRSETNVIRFEKISIDEKGAKKTGFPLHRLVWKVTRQRVVDGVASVLDIDYLDRELIPGLTKEISQHSIYQYIEEDLKLQIGYAKKEILISPIDNRDKILLDLGKDQHVVTVRSQVHLADGRQFQFTESRHKLDKFHFVDYAERRK</sequence>
<dbReference type="Gene3D" id="1.10.10.10">
    <property type="entry name" value="Winged helix-like DNA-binding domain superfamily/Winged helix DNA-binding domain"/>
    <property type="match status" value="1"/>
</dbReference>
<dbReference type="InterPro" id="IPR050679">
    <property type="entry name" value="Bact_HTH_transcr_reg"/>
</dbReference>
<dbReference type="PANTHER" id="PTHR44846">
    <property type="entry name" value="MANNOSYL-D-GLYCERATE TRANSPORT/METABOLISM SYSTEM REPRESSOR MNGR-RELATED"/>
    <property type="match status" value="1"/>
</dbReference>
<keyword evidence="4" id="KW-0804">Transcription</keyword>
<dbReference type="GO" id="GO:0003700">
    <property type="term" value="F:DNA-binding transcription factor activity"/>
    <property type="evidence" value="ECO:0007669"/>
    <property type="project" value="UniProtKB-UniRule"/>
</dbReference>
<dbReference type="SUPFAM" id="SSF46785">
    <property type="entry name" value="Winged helix' DNA-binding domain"/>
    <property type="match status" value="1"/>
</dbReference>
<dbReference type="FunFam" id="3.40.1410.10:FF:000008">
    <property type="entry name" value="Transcriptional regulator, GntR family"/>
    <property type="match status" value="1"/>
</dbReference>
<dbReference type="InterPro" id="IPR036388">
    <property type="entry name" value="WH-like_DNA-bd_sf"/>
</dbReference>
<evidence type="ECO:0000313" key="7">
    <source>
        <dbReference type="EMBL" id="VYT93782.1"/>
    </source>
</evidence>
<name>A0A6N3B1L6_STRPA</name>
<dbReference type="Pfam" id="PF00392">
    <property type="entry name" value="GntR"/>
    <property type="match status" value="1"/>
</dbReference>
<evidence type="ECO:0000256" key="5">
    <source>
        <dbReference type="NCBIfam" id="TIGR02404"/>
    </source>
</evidence>
<dbReference type="SMART" id="SM00345">
    <property type="entry name" value="HTH_GNTR"/>
    <property type="match status" value="1"/>
</dbReference>
<organism evidence="7">
    <name type="scientific">Streptococcus parasanguinis</name>
    <dbReference type="NCBI Taxonomy" id="1318"/>
    <lineage>
        <taxon>Bacteria</taxon>
        <taxon>Bacillati</taxon>
        <taxon>Bacillota</taxon>
        <taxon>Bacilli</taxon>
        <taxon>Lactobacillales</taxon>
        <taxon>Streptococcaceae</taxon>
        <taxon>Streptococcus</taxon>
    </lineage>
</organism>
<protein>
    <recommendedName>
        <fullName evidence="5">Trehalose operon repressor</fullName>
    </recommendedName>
</protein>
<dbReference type="GO" id="GO:0045892">
    <property type="term" value="P:negative regulation of DNA-templated transcription"/>
    <property type="evidence" value="ECO:0007669"/>
    <property type="project" value="TreeGrafter"/>
</dbReference>
<reference evidence="7" key="1">
    <citation type="submission" date="2019-11" db="EMBL/GenBank/DDBJ databases">
        <authorList>
            <person name="Feng L."/>
        </authorList>
    </citation>
    <scope>NUCLEOTIDE SEQUENCE</scope>
    <source>
        <strain evidence="7">SparasanguinisLFYP13</strain>
    </source>
</reference>
<accession>A0A6N3B1L6</accession>
<evidence type="ECO:0000256" key="1">
    <source>
        <dbReference type="ARBA" id="ARBA00022491"/>
    </source>
</evidence>
<dbReference type="EMBL" id="CACRUC010000017">
    <property type="protein sequence ID" value="VYT93782.1"/>
    <property type="molecule type" value="Genomic_DNA"/>
</dbReference>
<dbReference type="SUPFAM" id="SSF64288">
    <property type="entry name" value="Chorismate lyase-like"/>
    <property type="match status" value="1"/>
</dbReference>
<dbReference type="Gene3D" id="3.40.1410.10">
    <property type="entry name" value="Chorismate lyase-like"/>
    <property type="match status" value="1"/>
</dbReference>
<dbReference type="PROSITE" id="PS50949">
    <property type="entry name" value="HTH_GNTR"/>
    <property type="match status" value="1"/>
</dbReference>
<dbReference type="InterPro" id="IPR011663">
    <property type="entry name" value="UTRA"/>
</dbReference>
<dbReference type="InterPro" id="IPR000524">
    <property type="entry name" value="Tscrpt_reg_HTH_GntR"/>
</dbReference>
<evidence type="ECO:0000256" key="3">
    <source>
        <dbReference type="ARBA" id="ARBA00023125"/>
    </source>
</evidence>
<dbReference type="RefSeq" id="WP_156671871.1">
    <property type="nucleotide sequence ID" value="NZ_CACRUC010000017.1"/>
</dbReference>
<dbReference type="PANTHER" id="PTHR44846:SF12">
    <property type="entry name" value="HTH-TYPE TRANSCRIPTIONAL REGULATOR TRER"/>
    <property type="match status" value="1"/>
</dbReference>
<evidence type="ECO:0000256" key="2">
    <source>
        <dbReference type="ARBA" id="ARBA00023015"/>
    </source>
</evidence>
<feature type="domain" description="HTH gntR-type" evidence="6">
    <location>
        <begin position="1"/>
        <end position="69"/>
    </location>
</feature>
<proteinExistence type="predicted"/>
<dbReference type="CDD" id="cd07377">
    <property type="entry name" value="WHTH_GntR"/>
    <property type="match status" value="1"/>
</dbReference>
<dbReference type="PRINTS" id="PR00035">
    <property type="entry name" value="HTHGNTR"/>
</dbReference>
<dbReference type="SMART" id="SM00866">
    <property type="entry name" value="UTRA"/>
    <property type="match status" value="1"/>
</dbReference>
<keyword evidence="2" id="KW-0805">Transcription regulation</keyword>
<dbReference type="Pfam" id="PF07702">
    <property type="entry name" value="UTRA"/>
    <property type="match status" value="1"/>
</dbReference>
<evidence type="ECO:0000256" key="4">
    <source>
        <dbReference type="ARBA" id="ARBA00023163"/>
    </source>
</evidence>